<dbReference type="EMBL" id="CAJOBR010001732">
    <property type="protein sequence ID" value="CAF4631588.1"/>
    <property type="molecule type" value="Genomic_DNA"/>
</dbReference>
<proteinExistence type="inferred from homology"/>
<evidence type="ECO:0000256" key="3">
    <source>
        <dbReference type="ARBA" id="ARBA00022525"/>
    </source>
</evidence>
<protein>
    <recommendedName>
        <fullName evidence="10">NAD(P)(+)--arginine ADP-ribosyltransferase</fullName>
        <ecNumber evidence="10">2.4.2.31</ecNumber>
    </recommendedName>
    <alternativeName>
        <fullName evidence="10">Mono(ADP-ribosyl)transferase</fullName>
    </alternativeName>
</protein>
<dbReference type="Gene3D" id="3.90.176.10">
    <property type="entry name" value="Toxin ADP-ribosyltransferase, Chain A, domain 1"/>
    <property type="match status" value="1"/>
</dbReference>
<evidence type="ECO:0000256" key="7">
    <source>
        <dbReference type="ARBA" id="ARBA00022695"/>
    </source>
</evidence>
<dbReference type="PANTHER" id="PTHR10339">
    <property type="entry name" value="ADP-RIBOSYLTRANSFERASE"/>
    <property type="match status" value="1"/>
</dbReference>
<evidence type="ECO:0000256" key="1">
    <source>
        <dbReference type="ARBA" id="ARBA00004613"/>
    </source>
</evidence>
<keyword evidence="6 10" id="KW-0808">Transferase</keyword>
<keyword evidence="8" id="KW-0843">Virulence</keyword>
<evidence type="ECO:0000256" key="10">
    <source>
        <dbReference type="RuleBase" id="RU361228"/>
    </source>
</evidence>
<dbReference type="GO" id="GO:0003950">
    <property type="term" value="F:NAD+ poly-ADP-ribosyltransferase activity"/>
    <property type="evidence" value="ECO:0007669"/>
    <property type="project" value="TreeGrafter"/>
</dbReference>
<keyword evidence="3" id="KW-0964">Secreted</keyword>
<dbReference type="EMBL" id="CAJNYT010005625">
    <property type="protein sequence ID" value="CAF3762088.1"/>
    <property type="molecule type" value="Genomic_DNA"/>
</dbReference>
<dbReference type="GO" id="GO:0005576">
    <property type="term" value="C:extracellular region"/>
    <property type="evidence" value="ECO:0007669"/>
    <property type="project" value="UniProtKB-SubCell"/>
</dbReference>
<keyword evidence="10" id="KW-0521">NADP</keyword>
<dbReference type="InterPro" id="IPR000768">
    <property type="entry name" value="ART"/>
</dbReference>
<keyword evidence="5 10" id="KW-0328">Glycosyltransferase</keyword>
<evidence type="ECO:0000259" key="11">
    <source>
        <dbReference type="PROSITE" id="PS50918"/>
    </source>
</evidence>
<dbReference type="Gene3D" id="3.40.630.30">
    <property type="match status" value="1"/>
</dbReference>
<name>A0A821E981_9BILA</name>
<dbReference type="Gene3D" id="3.30.720.50">
    <property type="match status" value="1"/>
</dbReference>
<dbReference type="Pfam" id="PF02825">
    <property type="entry name" value="WWE"/>
    <property type="match status" value="1"/>
</dbReference>
<dbReference type="EMBL" id="CAJOBQ010001477">
    <property type="protein sequence ID" value="CAF4490750.1"/>
    <property type="molecule type" value="Genomic_DNA"/>
</dbReference>
<reference evidence="14" key="1">
    <citation type="submission" date="2021-02" db="EMBL/GenBank/DDBJ databases">
        <authorList>
            <person name="Nowell W R."/>
        </authorList>
    </citation>
    <scope>NUCLEOTIDE SEQUENCE</scope>
</reference>
<dbReference type="GO" id="GO:0090729">
    <property type="term" value="F:toxin activity"/>
    <property type="evidence" value="ECO:0007669"/>
    <property type="project" value="UniProtKB-KW"/>
</dbReference>
<dbReference type="Proteomes" id="UP000663872">
    <property type="component" value="Unassembled WGS sequence"/>
</dbReference>
<dbReference type="Proteomes" id="UP000663848">
    <property type="component" value="Unassembled WGS sequence"/>
</dbReference>
<evidence type="ECO:0000313" key="15">
    <source>
        <dbReference type="Proteomes" id="UP000663848"/>
    </source>
</evidence>
<dbReference type="InterPro" id="IPR050999">
    <property type="entry name" value="ADP-ribosyltransferase_ARG"/>
</dbReference>
<dbReference type="PANTHER" id="PTHR10339:SF25">
    <property type="entry name" value="SECRETED EXOENZYME S"/>
    <property type="match status" value="1"/>
</dbReference>
<dbReference type="SUPFAM" id="SSF117839">
    <property type="entry name" value="WWE domain"/>
    <property type="match status" value="1"/>
</dbReference>
<evidence type="ECO:0000313" key="12">
    <source>
        <dbReference type="EMBL" id="CAF3762088.1"/>
    </source>
</evidence>
<dbReference type="InterPro" id="IPR004170">
    <property type="entry name" value="WWE_dom"/>
</dbReference>
<dbReference type="CDD" id="cd04301">
    <property type="entry name" value="NAT_SF"/>
    <property type="match status" value="1"/>
</dbReference>
<dbReference type="InterPro" id="IPR016181">
    <property type="entry name" value="Acyl_CoA_acyltransferase"/>
</dbReference>
<keyword evidence="10" id="KW-0520">NAD</keyword>
<comment type="catalytic activity">
    <reaction evidence="9 10">
        <text>L-arginyl-[protein] + NAD(+) = N(omega)-(ADP-D-ribosyl)-L-arginyl-[protein] + nicotinamide + H(+)</text>
        <dbReference type="Rhea" id="RHEA:19149"/>
        <dbReference type="Rhea" id="RHEA-COMP:10532"/>
        <dbReference type="Rhea" id="RHEA-COMP:15087"/>
        <dbReference type="ChEBI" id="CHEBI:15378"/>
        <dbReference type="ChEBI" id="CHEBI:17154"/>
        <dbReference type="ChEBI" id="CHEBI:29965"/>
        <dbReference type="ChEBI" id="CHEBI:57540"/>
        <dbReference type="ChEBI" id="CHEBI:142554"/>
        <dbReference type="EC" id="2.4.2.31"/>
    </reaction>
</comment>
<feature type="domain" description="WWE" evidence="11">
    <location>
        <begin position="292"/>
        <end position="374"/>
    </location>
</feature>
<comment type="subcellular location">
    <subcellularLocation>
        <location evidence="1">Secreted</location>
    </subcellularLocation>
</comment>
<evidence type="ECO:0000256" key="8">
    <source>
        <dbReference type="ARBA" id="ARBA00023026"/>
    </source>
</evidence>
<sequence length="650" mass="74664">MYYTKRKNRRISINRQLAATIDGSRRHNIELASVNPISYTCIRCSFVTDQILERCSILFNNNYGIWGDDAPLHSNNALKAGTRVKLEIKRLREMMLFNDRCFLVIGEIRSFDNNQFELIGYTFCTSAKYDRLNGDAIWITQLVVSASYRGQGVAGTLLSMAKNSIADAVIIGLVSSHPHAVIALSNACNCIPIDLKFIADHAEDVIRACHVPYLSQAQLVGSIFNSQPLLTENNNQQPVSLVKTDFFVDHKEVLAVLEHIRDRWILGPLLDGHEFFAVLPATCVRHSKTRSSGSSFQTKAGKRIEWFWKSNDNPFSNEESAEWNRYSDVENTIIEEAFSTLKKTHVIIDDYHIDFEHRVQIANDDKTKQRPIKRVEMNKEEGGRLREARFMPNPIVPSSSFHDLVGLRKIFIDSFMKSIDLKSVNDWEKRKYEIVEKAKLGILHEGQLVGKQCEAKWIVEQLEKVKDKTKKDIGECCVYIYTLESFLYKILNHAMRLIGDIDHENSWQSKIETLGPFAFLLYYYLSYENLTHRTNTTVYRGAQLTDEMIAAYQHVARSKDPRRSFQAFTSCSRNRAKAEQFGNALFVLNAENRISYRTLNMDISALSTYPDEEEILIRPGRSFKIERVEFDKTKNKHIIYLTSISTSDAN</sequence>
<organism evidence="14 15">
    <name type="scientific">Rotaria socialis</name>
    <dbReference type="NCBI Taxonomy" id="392032"/>
    <lineage>
        <taxon>Eukaryota</taxon>
        <taxon>Metazoa</taxon>
        <taxon>Spiralia</taxon>
        <taxon>Gnathifera</taxon>
        <taxon>Rotifera</taxon>
        <taxon>Eurotatoria</taxon>
        <taxon>Bdelloidea</taxon>
        <taxon>Philodinida</taxon>
        <taxon>Philodinidae</taxon>
        <taxon>Rotaria</taxon>
    </lineage>
</organism>
<dbReference type="GO" id="GO:0016779">
    <property type="term" value="F:nucleotidyltransferase activity"/>
    <property type="evidence" value="ECO:0007669"/>
    <property type="project" value="UniProtKB-KW"/>
</dbReference>
<gene>
    <name evidence="12" type="ORF">GRG538_LOCUS32007</name>
    <name evidence="14" type="ORF">QYT958_LOCUS13516</name>
    <name evidence="13" type="ORF">TSG867_LOCUS20290</name>
</gene>
<evidence type="ECO:0000256" key="4">
    <source>
        <dbReference type="ARBA" id="ARBA00022656"/>
    </source>
</evidence>
<dbReference type="InterPro" id="IPR037197">
    <property type="entry name" value="WWE_dom_sf"/>
</dbReference>
<comment type="caution">
    <text evidence="14">The sequence shown here is derived from an EMBL/GenBank/DDBJ whole genome shotgun (WGS) entry which is preliminary data.</text>
</comment>
<dbReference type="PROSITE" id="PS51996">
    <property type="entry name" value="TR_MART"/>
    <property type="match status" value="1"/>
</dbReference>
<evidence type="ECO:0000256" key="5">
    <source>
        <dbReference type="ARBA" id="ARBA00022676"/>
    </source>
</evidence>
<keyword evidence="7" id="KW-0548">Nucleotidyltransferase</keyword>
<dbReference type="SUPFAM" id="SSF55729">
    <property type="entry name" value="Acyl-CoA N-acyltransferases (Nat)"/>
    <property type="match status" value="1"/>
</dbReference>
<keyword evidence="4" id="KW-0800">Toxin</keyword>
<dbReference type="SUPFAM" id="SSF56399">
    <property type="entry name" value="ADP-ribosylation"/>
    <property type="match status" value="1"/>
</dbReference>
<evidence type="ECO:0000256" key="9">
    <source>
        <dbReference type="ARBA" id="ARBA00047597"/>
    </source>
</evidence>
<evidence type="ECO:0000256" key="2">
    <source>
        <dbReference type="ARBA" id="ARBA00009558"/>
    </source>
</evidence>
<dbReference type="Proteomes" id="UP000663862">
    <property type="component" value="Unassembled WGS sequence"/>
</dbReference>
<dbReference type="AlphaFoldDB" id="A0A821E981"/>
<evidence type="ECO:0000313" key="13">
    <source>
        <dbReference type="EMBL" id="CAF4490750.1"/>
    </source>
</evidence>
<accession>A0A821E981</accession>
<evidence type="ECO:0000313" key="14">
    <source>
        <dbReference type="EMBL" id="CAF4631588.1"/>
    </source>
</evidence>
<dbReference type="EC" id="2.4.2.31" evidence="10"/>
<dbReference type="PROSITE" id="PS50918">
    <property type="entry name" value="WWE"/>
    <property type="match status" value="1"/>
</dbReference>
<dbReference type="Pfam" id="PF01129">
    <property type="entry name" value="ART"/>
    <property type="match status" value="1"/>
</dbReference>
<dbReference type="GO" id="GO:0106274">
    <property type="term" value="F:NAD+-protein-arginine ADP-ribosyltransferase activity"/>
    <property type="evidence" value="ECO:0007669"/>
    <property type="project" value="UniProtKB-EC"/>
</dbReference>
<comment type="similarity">
    <text evidence="2 10">Belongs to the Arg-specific ADP-ribosyltransferase family.</text>
</comment>
<evidence type="ECO:0000256" key="6">
    <source>
        <dbReference type="ARBA" id="ARBA00022679"/>
    </source>
</evidence>